<comment type="caution">
    <text evidence="2">The sequence shown here is derived from an EMBL/GenBank/DDBJ whole genome shotgun (WGS) entry which is preliminary data.</text>
</comment>
<dbReference type="EMBL" id="WIGM01001314">
    <property type="protein sequence ID" value="KAF6801158.1"/>
    <property type="molecule type" value="Genomic_DNA"/>
</dbReference>
<protein>
    <submittedName>
        <fullName evidence="2">Heterokaryon incompatibility protein</fullName>
    </submittedName>
</protein>
<evidence type="ECO:0000313" key="3">
    <source>
        <dbReference type="Proteomes" id="UP000639643"/>
    </source>
</evidence>
<gene>
    <name evidence="2" type="ORF">CMUS01_15487</name>
</gene>
<evidence type="ECO:0000259" key="1">
    <source>
        <dbReference type="Pfam" id="PF06985"/>
    </source>
</evidence>
<dbReference type="PANTHER" id="PTHR24148">
    <property type="entry name" value="ANKYRIN REPEAT DOMAIN-CONTAINING PROTEIN 39 HOMOLOG-RELATED"/>
    <property type="match status" value="1"/>
</dbReference>
<dbReference type="InterPro" id="IPR052895">
    <property type="entry name" value="HetReg/Transcr_Mod"/>
</dbReference>
<accession>A0A8H6IWW0</accession>
<proteinExistence type="predicted"/>
<reference evidence="2" key="1">
    <citation type="journal article" date="2020" name="Phytopathology">
        <title>Genome Sequence Resources of Colletotrichum truncatum, C. plurivorum, C. musicola, and C. sojae: Four Species Pathogenic to Soybean (Glycine max).</title>
        <authorList>
            <person name="Rogerio F."/>
            <person name="Boufleur T.R."/>
            <person name="Ciampi-Guillardi M."/>
            <person name="Sukno S.A."/>
            <person name="Thon M.R."/>
            <person name="Massola Junior N.S."/>
            <person name="Baroncelli R."/>
        </authorList>
    </citation>
    <scope>NUCLEOTIDE SEQUENCE</scope>
    <source>
        <strain evidence="2">LFN0074</strain>
    </source>
</reference>
<sequence>MATLSAVHQDLPLEASRKEIRLLTVEPGQWNQDVRARLHVASLGDGSQYSALSYVWGQPDPKNEPRVWVNGHAVPVTPNLFLALRRLRAHVGEEELVIWADALCIDQSNSEERNQQVGMMGNIYRECAEGLVWLGDFEARYGKDIPDCWSFTDDDGDYLSPLWLRYLDYFGAENFYQGTLDYDDLVLLDQMPGICIDDDRVRELQHLGLADAVFHFAWFLRQLQSLDGFCDATWQMVPHKLFAPPEEVPGDWRGYWSRTREFLSVVADDPWFRRLWVVQELALPPRSRVRVVFGPVSMPVRAFTDGLAMLPRTRVLEWDGRGKHENRELLGLMDRRKREIDYIITPASFDAFEPYDDTSVVGLRLHMLHREASVDHDQVYSLLGIGGSSVRPDYGSDPGVAFTQVCAESALRNHSGSLLFLFFSAIKGRYPDTPSWVVDWTVFQVDAKRRAWLELRYRYLTLKRPHKVKSPNTQRSPAVVGGSLYVDGEEIDEVASILPGPFSTGEDGEVQPENTFLRCPKSPTSPHPGRVGWLWGEVWLRTLCLDFNAAMSGILTRKTMEHLLVVSGYRDIEVREEGDITHDRFALRGVFCKERQTPLPAETSMDPGREATMKAERKRLKEHIKRMMDGCRLFVTRKGYLGCGHESVSVGDKLFLVPGTNAPIVLRSLRKASSEPEETFRVVSDGFVLGLMSKSDCWVAAPERLERLRIV</sequence>
<dbReference type="PANTHER" id="PTHR24148:SF82">
    <property type="entry name" value="HETEROKARYON INCOMPATIBILITY DOMAIN-CONTAINING PROTEIN"/>
    <property type="match status" value="1"/>
</dbReference>
<name>A0A8H6IWW0_9PEZI</name>
<dbReference type="AlphaFoldDB" id="A0A8H6IWW0"/>
<keyword evidence="3" id="KW-1185">Reference proteome</keyword>
<feature type="domain" description="Heterokaryon incompatibility" evidence="1">
    <location>
        <begin position="49"/>
        <end position="142"/>
    </location>
</feature>
<dbReference type="Pfam" id="PF06985">
    <property type="entry name" value="HET"/>
    <property type="match status" value="1"/>
</dbReference>
<dbReference type="InterPro" id="IPR010730">
    <property type="entry name" value="HET"/>
</dbReference>
<organism evidence="2 3">
    <name type="scientific">Colletotrichum musicola</name>
    <dbReference type="NCBI Taxonomy" id="2175873"/>
    <lineage>
        <taxon>Eukaryota</taxon>
        <taxon>Fungi</taxon>
        <taxon>Dikarya</taxon>
        <taxon>Ascomycota</taxon>
        <taxon>Pezizomycotina</taxon>
        <taxon>Sordariomycetes</taxon>
        <taxon>Hypocreomycetidae</taxon>
        <taxon>Glomerellales</taxon>
        <taxon>Glomerellaceae</taxon>
        <taxon>Colletotrichum</taxon>
        <taxon>Colletotrichum orchidearum species complex</taxon>
    </lineage>
</organism>
<evidence type="ECO:0000313" key="2">
    <source>
        <dbReference type="EMBL" id="KAF6801158.1"/>
    </source>
</evidence>
<dbReference type="Pfam" id="PF26639">
    <property type="entry name" value="Het-6_barrel"/>
    <property type="match status" value="1"/>
</dbReference>
<dbReference type="Proteomes" id="UP000639643">
    <property type="component" value="Unassembled WGS sequence"/>
</dbReference>
<dbReference type="OrthoDB" id="3557394at2759"/>